<gene>
    <name evidence="5" type="ORF">D1Y85_11090</name>
</gene>
<dbReference type="AlphaFoldDB" id="A0A3N6MWU0"/>
<evidence type="ECO:0000256" key="4">
    <source>
        <dbReference type="SAM" id="MobiDB-lite"/>
    </source>
</evidence>
<keyword evidence="6" id="KW-1185">Reference proteome</keyword>
<evidence type="ECO:0000256" key="1">
    <source>
        <dbReference type="ARBA" id="ARBA00010587"/>
    </source>
</evidence>
<evidence type="ECO:0000256" key="3">
    <source>
        <dbReference type="ARBA" id="ARBA00023004"/>
    </source>
</evidence>
<evidence type="ECO:0000313" key="5">
    <source>
        <dbReference type="EMBL" id="RQH06425.1"/>
    </source>
</evidence>
<name>A0A3N6MWU0_9BURK</name>
<keyword evidence="3" id="KW-0408">Iron</keyword>
<dbReference type="Gene3D" id="1.20.120.50">
    <property type="entry name" value="Hemerythrin-like"/>
    <property type="match status" value="1"/>
</dbReference>
<proteinExistence type="inferred from homology"/>
<organism evidence="5 6">
    <name type="scientific">Paraburkholderia dinghuensis</name>
    <dbReference type="NCBI Taxonomy" id="2305225"/>
    <lineage>
        <taxon>Bacteria</taxon>
        <taxon>Pseudomonadati</taxon>
        <taxon>Pseudomonadota</taxon>
        <taxon>Betaproteobacteria</taxon>
        <taxon>Burkholderiales</taxon>
        <taxon>Burkholderiaceae</taxon>
        <taxon>Paraburkholderia</taxon>
    </lineage>
</organism>
<keyword evidence="2" id="KW-0479">Metal-binding</keyword>
<dbReference type="CDD" id="cd12107">
    <property type="entry name" value="Hemerythrin"/>
    <property type="match status" value="1"/>
</dbReference>
<dbReference type="InterPro" id="IPR035938">
    <property type="entry name" value="Hemerythrin-like_sf"/>
</dbReference>
<dbReference type="OrthoDB" id="5296936at2"/>
<dbReference type="InterPro" id="IPR012827">
    <property type="entry name" value="Hemerythrin_metal-bd"/>
</dbReference>
<protein>
    <submittedName>
        <fullName evidence="5">Hemerythrin</fullName>
    </submittedName>
</protein>
<dbReference type="EMBL" id="RQIS01000007">
    <property type="protein sequence ID" value="RQH06425.1"/>
    <property type="molecule type" value="Genomic_DNA"/>
</dbReference>
<dbReference type="RefSeq" id="WP_124151103.1">
    <property type="nucleotide sequence ID" value="NZ_RQIS01000007.1"/>
</dbReference>
<accession>A0A3N6MWU0</accession>
<reference evidence="5 6" key="1">
    <citation type="submission" date="2018-11" db="EMBL/GenBank/DDBJ databases">
        <title>Paraburkholderia sp. DHOA04, isolated from soil.</title>
        <authorList>
            <person name="Gao Z.-H."/>
            <person name="Qiu L.-H."/>
            <person name="Fu J.-C."/>
        </authorList>
    </citation>
    <scope>NUCLEOTIDE SEQUENCE [LARGE SCALE GENOMIC DNA]</scope>
    <source>
        <strain evidence="5 6">DHOA04</strain>
    </source>
</reference>
<comment type="similarity">
    <text evidence="1">Belongs to the hemerythrin family.</text>
</comment>
<evidence type="ECO:0000313" key="6">
    <source>
        <dbReference type="Proteomes" id="UP000272778"/>
    </source>
</evidence>
<evidence type="ECO:0000256" key="2">
    <source>
        <dbReference type="ARBA" id="ARBA00022723"/>
    </source>
</evidence>
<dbReference type="GO" id="GO:0046872">
    <property type="term" value="F:metal ion binding"/>
    <property type="evidence" value="ECO:0007669"/>
    <property type="project" value="UniProtKB-KW"/>
</dbReference>
<comment type="caution">
    <text evidence="5">The sequence shown here is derived from an EMBL/GenBank/DDBJ whole genome shotgun (WGS) entry which is preliminary data.</text>
</comment>
<dbReference type="SUPFAM" id="SSF47188">
    <property type="entry name" value="Hemerythrin-like"/>
    <property type="match status" value="1"/>
</dbReference>
<dbReference type="Proteomes" id="UP000272778">
    <property type="component" value="Unassembled WGS sequence"/>
</dbReference>
<sequence>MSNLQSNEHHAHHTQRTTRHVEKLEWNDGLLLGHGPMDDEHREFVHVVMALRNSTVETALTALAAVEAHLIAHFDLEHEWMDKTAFPDVYSRCHRDQHDEVLASVFQVHQLAAIGQIGLGAVHRLAQSLMDWFPGHADYMDSSLSAWINGQTHGGQAVVLRRNLVHEDRIPGSESNYEVDAKAA</sequence>
<feature type="region of interest" description="Disordered" evidence="4">
    <location>
        <begin position="1"/>
        <end position="20"/>
    </location>
</feature>